<dbReference type="AlphaFoldDB" id="A0A8J7SNU0"/>
<name>A0A8J7SNU0_9BACT</name>
<dbReference type="RefSeq" id="WP_200311908.1">
    <property type="nucleotide sequence ID" value="NZ_JAENIM010000041.1"/>
</dbReference>
<dbReference type="EMBL" id="JAENIM010000041">
    <property type="protein sequence ID" value="MBK1791898.1"/>
    <property type="molecule type" value="Genomic_DNA"/>
</dbReference>
<evidence type="ECO:0000313" key="2">
    <source>
        <dbReference type="Proteomes" id="UP000624703"/>
    </source>
</evidence>
<evidence type="ECO:0000313" key="1">
    <source>
        <dbReference type="EMBL" id="MBK1791898.1"/>
    </source>
</evidence>
<protein>
    <submittedName>
        <fullName evidence="1">Uncharacterized protein</fullName>
    </submittedName>
</protein>
<gene>
    <name evidence="1" type="ORF">JIN82_12110</name>
</gene>
<dbReference type="Proteomes" id="UP000624703">
    <property type="component" value="Unassembled WGS sequence"/>
</dbReference>
<proteinExistence type="predicted"/>
<accession>A0A8J7SNU0</accession>
<keyword evidence="2" id="KW-1185">Reference proteome</keyword>
<sequence length="134" mass="15218">MKIHFDKVVSFPNHSLSHKRIKLLLSVLPSELKAQFNEIHVGNQLAEKSKFDRPAVLMPAARKLKVLDRGVNEFQLVEEILVELVQAAAELDGEQHHVLKAHADHHLDLKQVKQIHSIIEPYLQAYALKRISAA</sequence>
<reference evidence="1" key="1">
    <citation type="submission" date="2021-01" db="EMBL/GenBank/DDBJ databases">
        <title>Modified the classification status of verrucomicrobia.</title>
        <authorList>
            <person name="Feng X."/>
        </authorList>
    </citation>
    <scope>NUCLEOTIDE SEQUENCE</scope>
    <source>
        <strain evidence="1">_KCTC 22039</strain>
    </source>
</reference>
<comment type="caution">
    <text evidence="1">The sequence shown here is derived from an EMBL/GenBank/DDBJ whole genome shotgun (WGS) entry which is preliminary data.</text>
</comment>
<organism evidence="1 2">
    <name type="scientific">Persicirhabdus sediminis</name>
    <dbReference type="NCBI Taxonomy" id="454144"/>
    <lineage>
        <taxon>Bacteria</taxon>
        <taxon>Pseudomonadati</taxon>
        <taxon>Verrucomicrobiota</taxon>
        <taxon>Verrucomicrobiia</taxon>
        <taxon>Verrucomicrobiales</taxon>
        <taxon>Verrucomicrobiaceae</taxon>
        <taxon>Persicirhabdus</taxon>
    </lineage>
</organism>